<dbReference type="EMBL" id="HG792016">
    <property type="protein sequence ID" value="CDM33203.1"/>
    <property type="molecule type" value="Genomic_DNA"/>
</dbReference>
<dbReference type="Proteomes" id="UP000030686">
    <property type="component" value="Unassembled WGS sequence"/>
</dbReference>
<proteinExistence type="predicted"/>
<name>W6Q956_PENRF</name>
<dbReference type="AlphaFoldDB" id="W6Q956"/>
<gene>
    <name evidence="1" type="ORF">PROQFM164_S02g003355</name>
</gene>
<accession>W6Q956</accession>
<evidence type="ECO:0000313" key="2">
    <source>
        <dbReference type="Proteomes" id="UP000030686"/>
    </source>
</evidence>
<dbReference type="STRING" id="1365484.W6Q956"/>
<sequence length="210" mass="24515">MSSKPTSRESKVHFAHRLALVKLHDDIEALEVHEFDASQLAKLNIKREHMSLREDSDLKPRYFAAISNIPQPTDEVIDEAVDVEGLFEDTISRSYHFERVWRHYGLEVRWECNDRVWRSKPKLCRGELLIILRLMICQFRMVRLLHHKVAPVLVASFMGEHARMLESYFDGESLILRSSDLYHLSERKTTAEVFEAFAMWFAGNPAGETE</sequence>
<dbReference type="OMA" id="IKCIMHN"/>
<evidence type="ECO:0000313" key="1">
    <source>
        <dbReference type="EMBL" id="CDM33203.1"/>
    </source>
</evidence>
<reference evidence="1" key="1">
    <citation type="journal article" date="2014" name="Nat. Commun.">
        <title>Multiple recent horizontal transfers of a large genomic region in cheese making fungi.</title>
        <authorList>
            <person name="Cheeseman K."/>
            <person name="Ropars J."/>
            <person name="Renault P."/>
            <person name="Dupont J."/>
            <person name="Gouzy J."/>
            <person name="Branca A."/>
            <person name="Abraham A.L."/>
            <person name="Ceppi M."/>
            <person name="Conseiller E."/>
            <person name="Debuchy R."/>
            <person name="Malagnac F."/>
            <person name="Goarin A."/>
            <person name="Silar P."/>
            <person name="Lacoste S."/>
            <person name="Sallet E."/>
            <person name="Bensimon A."/>
            <person name="Giraud T."/>
            <person name="Brygoo Y."/>
        </authorList>
    </citation>
    <scope>NUCLEOTIDE SEQUENCE [LARGE SCALE GENOMIC DNA]</scope>
    <source>
        <strain evidence="1">FM164</strain>
    </source>
</reference>
<protein>
    <submittedName>
        <fullName evidence="1">Genomic scaffold, ProqFM164S02</fullName>
    </submittedName>
</protein>
<keyword evidence="2" id="KW-1185">Reference proteome</keyword>
<dbReference type="OrthoDB" id="4177740at2759"/>
<organism evidence="1 2">
    <name type="scientific">Penicillium roqueforti (strain FM164)</name>
    <dbReference type="NCBI Taxonomy" id="1365484"/>
    <lineage>
        <taxon>Eukaryota</taxon>
        <taxon>Fungi</taxon>
        <taxon>Dikarya</taxon>
        <taxon>Ascomycota</taxon>
        <taxon>Pezizomycotina</taxon>
        <taxon>Eurotiomycetes</taxon>
        <taxon>Eurotiomycetidae</taxon>
        <taxon>Eurotiales</taxon>
        <taxon>Aspergillaceae</taxon>
        <taxon>Penicillium</taxon>
    </lineage>
</organism>